<gene>
    <name evidence="2" type="ORF">GA0061071_107237</name>
</gene>
<name>A0A1C4CGZ4_9ENTR</name>
<keyword evidence="1" id="KW-1133">Transmembrane helix</keyword>
<dbReference type="RefSeq" id="WP_134318085.1">
    <property type="nucleotide sequence ID" value="NZ_CP115659.1"/>
</dbReference>
<evidence type="ECO:0000313" key="3">
    <source>
        <dbReference type="Proteomes" id="UP000198975"/>
    </source>
</evidence>
<sequence length="45" mass="5120">MLNKPQATARKVMWFIFLWFSSVLALFIASTLIKLLMSFAGLRTG</sequence>
<reference evidence="3" key="1">
    <citation type="submission" date="2016-08" db="EMBL/GenBank/DDBJ databases">
        <authorList>
            <person name="Varghese N."/>
            <person name="Submissions Spin"/>
        </authorList>
    </citation>
    <scope>NUCLEOTIDE SEQUENCE [LARGE SCALE GENOMIC DNA]</scope>
    <source>
        <strain evidence="3">REICA_082</strain>
    </source>
</reference>
<protein>
    <recommendedName>
        <fullName evidence="4">DUF2474 domain-containing protein</fullName>
    </recommendedName>
</protein>
<dbReference type="OrthoDB" id="6629738at2"/>
<keyword evidence="3" id="KW-1185">Reference proteome</keyword>
<organism evidence="2 3">
    <name type="scientific">Kosakonia oryzendophytica</name>
    <dbReference type="NCBI Taxonomy" id="1005665"/>
    <lineage>
        <taxon>Bacteria</taxon>
        <taxon>Pseudomonadati</taxon>
        <taxon>Pseudomonadota</taxon>
        <taxon>Gammaproteobacteria</taxon>
        <taxon>Enterobacterales</taxon>
        <taxon>Enterobacteriaceae</taxon>
        <taxon>Kosakonia</taxon>
    </lineage>
</organism>
<dbReference type="InterPro" id="IPR018895">
    <property type="entry name" value="DUF2474"/>
</dbReference>
<evidence type="ECO:0000256" key="1">
    <source>
        <dbReference type="SAM" id="Phobius"/>
    </source>
</evidence>
<dbReference type="Pfam" id="PF10617">
    <property type="entry name" value="DUF2474"/>
    <property type="match status" value="1"/>
</dbReference>
<evidence type="ECO:0008006" key="4">
    <source>
        <dbReference type="Google" id="ProtNLM"/>
    </source>
</evidence>
<proteinExistence type="predicted"/>
<dbReference type="AlphaFoldDB" id="A0A1C4CGZ4"/>
<evidence type="ECO:0000313" key="2">
    <source>
        <dbReference type="EMBL" id="SCC18437.1"/>
    </source>
</evidence>
<feature type="transmembrane region" description="Helical" evidence="1">
    <location>
        <begin position="12"/>
        <end position="33"/>
    </location>
</feature>
<keyword evidence="1" id="KW-0812">Transmembrane</keyword>
<dbReference type="EMBL" id="FMAY01000007">
    <property type="protein sequence ID" value="SCC18437.1"/>
    <property type="molecule type" value="Genomic_DNA"/>
</dbReference>
<dbReference type="Proteomes" id="UP000198975">
    <property type="component" value="Unassembled WGS sequence"/>
</dbReference>
<keyword evidence="1" id="KW-0472">Membrane</keyword>
<accession>A0A1C4CGZ4</accession>